<proteinExistence type="predicted"/>
<comment type="caution">
    <text evidence="2">The sequence shown here is derived from an EMBL/GenBank/DDBJ whole genome shotgun (WGS) entry which is preliminary data.</text>
</comment>
<evidence type="ECO:0000313" key="2">
    <source>
        <dbReference type="EMBL" id="ORX81258.1"/>
    </source>
</evidence>
<sequence>MLSFKRKVSTFFDKESQPYARQEYAPSQESIHSPKMDYECAPPLYISDLDTWVASYPVKDLPQCDDLERRPYSIHQLLDEDQWSCEGVYHTEKGGLRKGRWYSKLRNTLTPTRPLRLTPRPPAYTEMRDAPVEEPMPRKTRGKFPTIKKLRGFGKKKQLD</sequence>
<organism evidence="2 3">
    <name type="scientific">Basidiobolus meristosporus CBS 931.73</name>
    <dbReference type="NCBI Taxonomy" id="1314790"/>
    <lineage>
        <taxon>Eukaryota</taxon>
        <taxon>Fungi</taxon>
        <taxon>Fungi incertae sedis</taxon>
        <taxon>Zoopagomycota</taxon>
        <taxon>Entomophthoromycotina</taxon>
        <taxon>Basidiobolomycetes</taxon>
        <taxon>Basidiobolales</taxon>
        <taxon>Basidiobolaceae</taxon>
        <taxon>Basidiobolus</taxon>
    </lineage>
</organism>
<feature type="compositionally biased region" description="Basic and acidic residues" evidence="1">
    <location>
        <begin position="126"/>
        <end position="137"/>
    </location>
</feature>
<feature type="compositionally biased region" description="Basic residues" evidence="1">
    <location>
        <begin position="138"/>
        <end position="160"/>
    </location>
</feature>
<gene>
    <name evidence="2" type="ORF">K493DRAFT_95680</name>
</gene>
<feature type="region of interest" description="Disordered" evidence="1">
    <location>
        <begin position="111"/>
        <end position="160"/>
    </location>
</feature>
<reference evidence="2 3" key="1">
    <citation type="submission" date="2016-07" db="EMBL/GenBank/DDBJ databases">
        <title>Pervasive Adenine N6-methylation of Active Genes in Fungi.</title>
        <authorList>
            <consortium name="DOE Joint Genome Institute"/>
            <person name="Mondo S.J."/>
            <person name="Dannebaum R.O."/>
            <person name="Kuo R.C."/>
            <person name="Labutti K."/>
            <person name="Haridas S."/>
            <person name="Kuo A."/>
            <person name="Salamov A."/>
            <person name="Ahrendt S.R."/>
            <person name="Lipzen A."/>
            <person name="Sullivan W."/>
            <person name="Andreopoulos W.B."/>
            <person name="Clum A."/>
            <person name="Lindquist E."/>
            <person name="Daum C."/>
            <person name="Ramamoorthy G.K."/>
            <person name="Gryganskyi A."/>
            <person name="Culley D."/>
            <person name="Magnuson J.K."/>
            <person name="James T.Y."/>
            <person name="O'Malley M.A."/>
            <person name="Stajich J.E."/>
            <person name="Spatafora J.W."/>
            <person name="Visel A."/>
            <person name="Grigoriev I.V."/>
        </authorList>
    </citation>
    <scope>NUCLEOTIDE SEQUENCE [LARGE SCALE GENOMIC DNA]</scope>
    <source>
        <strain evidence="2 3">CBS 931.73</strain>
    </source>
</reference>
<dbReference type="InParanoid" id="A0A1Y1X6F3"/>
<name>A0A1Y1X6F3_9FUNG</name>
<protein>
    <submittedName>
        <fullName evidence="2">Uncharacterized protein</fullName>
    </submittedName>
</protein>
<keyword evidence="3" id="KW-1185">Reference proteome</keyword>
<accession>A0A1Y1X6F3</accession>
<evidence type="ECO:0000313" key="3">
    <source>
        <dbReference type="Proteomes" id="UP000193498"/>
    </source>
</evidence>
<dbReference type="Proteomes" id="UP000193498">
    <property type="component" value="Unassembled WGS sequence"/>
</dbReference>
<dbReference type="EMBL" id="MCFE01000710">
    <property type="protein sequence ID" value="ORX81258.1"/>
    <property type="molecule type" value="Genomic_DNA"/>
</dbReference>
<evidence type="ECO:0000256" key="1">
    <source>
        <dbReference type="SAM" id="MobiDB-lite"/>
    </source>
</evidence>
<dbReference type="AlphaFoldDB" id="A0A1Y1X6F3"/>